<dbReference type="Proteomes" id="UP000228535">
    <property type="component" value="Unassembled WGS sequence"/>
</dbReference>
<name>A0A2M9B602_9BACT</name>
<proteinExistence type="predicted"/>
<dbReference type="RefSeq" id="WP_157807676.1">
    <property type="nucleotide sequence ID" value="NZ_PGFA01000003.1"/>
</dbReference>
<dbReference type="InterPro" id="IPR026444">
    <property type="entry name" value="Secre_tail"/>
</dbReference>
<feature type="domain" description="Secretion system C-terminal sorting" evidence="1">
    <location>
        <begin position="54"/>
        <end position="130"/>
    </location>
</feature>
<feature type="non-terminal residue" evidence="2">
    <location>
        <position position="1"/>
    </location>
</feature>
<organism evidence="2 3">
    <name type="scientific">Hymenobacter chitinivorans DSM 11115</name>
    <dbReference type="NCBI Taxonomy" id="1121954"/>
    <lineage>
        <taxon>Bacteria</taxon>
        <taxon>Pseudomonadati</taxon>
        <taxon>Bacteroidota</taxon>
        <taxon>Cytophagia</taxon>
        <taxon>Cytophagales</taxon>
        <taxon>Hymenobacteraceae</taxon>
        <taxon>Hymenobacter</taxon>
    </lineage>
</organism>
<dbReference type="OrthoDB" id="886584at2"/>
<accession>A0A2M9B602</accession>
<dbReference type="Pfam" id="PF18962">
    <property type="entry name" value="Por_Secre_tail"/>
    <property type="match status" value="1"/>
</dbReference>
<protein>
    <submittedName>
        <fullName evidence="2">Putative secreted protein (Por secretion system target)</fullName>
    </submittedName>
</protein>
<keyword evidence="3" id="KW-1185">Reference proteome</keyword>
<evidence type="ECO:0000313" key="3">
    <source>
        <dbReference type="Proteomes" id="UP000228535"/>
    </source>
</evidence>
<dbReference type="EMBL" id="PGFA01000003">
    <property type="protein sequence ID" value="PJJ53357.1"/>
    <property type="molecule type" value="Genomic_DNA"/>
</dbReference>
<evidence type="ECO:0000259" key="1">
    <source>
        <dbReference type="Pfam" id="PF18962"/>
    </source>
</evidence>
<sequence>LDAVTGQQVDLRQQSTYRFSASNAALITGRFSLSFGSLRPLATSSGTLASSVALYPNPAQKTAWVELPAALGRKPVTATLLDALGRVVRTQQLPANGDKAHALSLAELPVGVYSLRLSTEAGLVTKRLIIE</sequence>
<gene>
    <name evidence="2" type="ORF">CLV45_4018</name>
</gene>
<dbReference type="AlphaFoldDB" id="A0A2M9B602"/>
<dbReference type="NCBIfam" id="TIGR04183">
    <property type="entry name" value="Por_Secre_tail"/>
    <property type="match status" value="1"/>
</dbReference>
<reference evidence="2 3" key="1">
    <citation type="submission" date="2017-11" db="EMBL/GenBank/DDBJ databases">
        <title>Genomic Encyclopedia of Archaeal and Bacterial Type Strains, Phase II (KMG-II): From Individual Species to Whole Genera.</title>
        <authorList>
            <person name="Goeker M."/>
        </authorList>
    </citation>
    <scope>NUCLEOTIDE SEQUENCE [LARGE SCALE GENOMIC DNA]</scope>
    <source>
        <strain evidence="2 3">DSM 11115</strain>
    </source>
</reference>
<comment type="caution">
    <text evidence="2">The sequence shown here is derived from an EMBL/GenBank/DDBJ whole genome shotgun (WGS) entry which is preliminary data.</text>
</comment>
<evidence type="ECO:0000313" key="2">
    <source>
        <dbReference type="EMBL" id="PJJ53357.1"/>
    </source>
</evidence>